<dbReference type="SUPFAM" id="SSF56349">
    <property type="entry name" value="DNA breaking-rejoining enzymes"/>
    <property type="match status" value="1"/>
</dbReference>
<dbReference type="GO" id="GO:0006310">
    <property type="term" value="P:DNA recombination"/>
    <property type="evidence" value="ECO:0007669"/>
    <property type="project" value="UniProtKB-KW"/>
</dbReference>
<dbReference type="AlphaFoldDB" id="A0A9P3Q2Z2"/>
<organism evidence="4 5">
    <name type="scientific">Mycobacterium kiyosense</name>
    <dbReference type="NCBI Taxonomy" id="2871094"/>
    <lineage>
        <taxon>Bacteria</taxon>
        <taxon>Bacillati</taxon>
        <taxon>Actinomycetota</taxon>
        <taxon>Actinomycetes</taxon>
        <taxon>Mycobacteriales</taxon>
        <taxon>Mycobacteriaceae</taxon>
        <taxon>Mycobacterium</taxon>
    </lineage>
</organism>
<dbReference type="InterPro" id="IPR013762">
    <property type="entry name" value="Integrase-like_cat_sf"/>
</dbReference>
<dbReference type="Proteomes" id="UP001064782">
    <property type="component" value="Unassembled WGS sequence"/>
</dbReference>
<dbReference type="InterPro" id="IPR002104">
    <property type="entry name" value="Integrase_catalytic"/>
</dbReference>
<evidence type="ECO:0000256" key="1">
    <source>
        <dbReference type="ARBA" id="ARBA00023172"/>
    </source>
</evidence>
<dbReference type="GO" id="GO:0015074">
    <property type="term" value="P:DNA integration"/>
    <property type="evidence" value="ECO:0007669"/>
    <property type="project" value="InterPro"/>
</dbReference>
<evidence type="ECO:0000313" key="3">
    <source>
        <dbReference type="EMBL" id="GLB82310.1"/>
    </source>
</evidence>
<dbReference type="PROSITE" id="PS51898">
    <property type="entry name" value="TYR_RECOMBINASE"/>
    <property type="match status" value="1"/>
</dbReference>
<dbReference type="EMBL" id="BRZI01000010">
    <property type="protein sequence ID" value="GLD29976.1"/>
    <property type="molecule type" value="Genomic_DNA"/>
</dbReference>
<dbReference type="Pfam" id="PF00589">
    <property type="entry name" value="Phage_integrase"/>
    <property type="match status" value="1"/>
</dbReference>
<protein>
    <recommendedName>
        <fullName evidence="2">Tyr recombinase domain-containing protein</fullName>
    </recommendedName>
</protein>
<evidence type="ECO:0000259" key="2">
    <source>
        <dbReference type="PROSITE" id="PS51898"/>
    </source>
</evidence>
<name>A0A9P3Q2Z2_9MYCO</name>
<sequence>MPLERWLADDLRSYIANHHGTCLEPTAPLFPGRLDLAAAKAAGRNVKDSADRFDWSKPLDPSNVYKRFMQPALAALKLPSARFHDLRHSFAVNLLSASPPVDFKRVSKWLGHSTFTLTLDVYGDHINEDVSQPAGLARPVAVQSNVVPMQRRNA</sequence>
<comment type="caution">
    <text evidence="4">The sequence shown here is derived from an EMBL/GenBank/DDBJ whole genome shotgun (WGS) entry which is preliminary data.</text>
</comment>
<dbReference type="EMBL" id="BRXE01000010">
    <property type="protein sequence ID" value="GLB82310.1"/>
    <property type="molecule type" value="Genomic_DNA"/>
</dbReference>
<gene>
    <name evidence="4" type="ORF">Mkiyose1413_18590</name>
    <name evidence="3" type="ORF">SRL2020028_15660</name>
</gene>
<evidence type="ECO:0000313" key="5">
    <source>
        <dbReference type="Proteomes" id="UP001064782"/>
    </source>
</evidence>
<proteinExistence type="predicted"/>
<dbReference type="Gene3D" id="1.10.443.10">
    <property type="entry name" value="Intergrase catalytic core"/>
    <property type="match status" value="1"/>
</dbReference>
<reference evidence="4" key="1">
    <citation type="submission" date="2022-08" db="EMBL/GenBank/DDBJ databases">
        <title>Mycobacterium kiyosense sp. nov., scotochromogenic slow-glowing species isolated from respiratory specimens.</title>
        <authorList>
            <person name="Fukano H."/>
            <person name="Kazumi Y."/>
            <person name="Sakagami N."/>
            <person name="Ato M."/>
            <person name="Mitarai S."/>
            <person name="Hoshino Y."/>
        </authorList>
    </citation>
    <scope>NUCLEOTIDE SEQUENCE</scope>
    <source>
        <strain evidence="4">1413</strain>
        <strain evidence="3">SRL2020-028</strain>
    </source>
</reference>
<feature type="domain" description="Tyr recombinase" evidence="2">
    <location>
        <begin position="1"/>
        <end position="138"/>
    </location>
</feature>
<dbReference type="Proteomes" id="UP001165663">
    <property type="component" value="Unassembled WGS sequence"/>
</dbReference>
<evidence type="ECO:0000313" key="4">
    <source>
        <dbReference type="EMBL" id="GLD29976.1"/>
    </source>
</evidence>
<keyword evidence="1" id="KW-0233">DNA recombination</keyword>
<keyword evidence="5" id="KW-1185">Reference proteome</keyword>
<dbReference type="GO" id="GO:0003677">
    <property type="term" value="F:DNA binding"/>
    <property type="evidence" value="ECO:0007669"/>
    <property type="project" value="InterPro"/>
</dbReference>
<accession>A0A9P3Q2Z2</accession>
<dbReference type="InterPro" id="IPR011010">
    <property type="entry name" value="DNA_brk_join_enz"/>
</dbReference>